<dbReference type="InterPro" id="IPR006093">
    <property type="entry name" value="Oxy_OxRdtase_FAD_BS"/>
</dbReference>
<evidence type="ECO:0000256" key="1">
    <source>
        <dbReference type="ARBA" id="ARBA00001974"/>
    </source>
</evidence>
<comment type="similarity">
    <text evidence="2">Belongs to the oxygen-dependent FAD-linked oxidoreductase family.</text>
</comment>
<evidence type="ECO:0000256" key="5">
    <source>
        <dbReference type="ARBA" id="ARBA00023002"/>
    </source>
</evidence>
<dbReference type="GO" id="GO:0016491">
    <property type="term" value="F:oxidoreductase activity"/>
    <property type="evidence" value="ECO:0007669"/>
    <property type="project" value="UniProtKB-KW"/>
</dbReference>
<dbReference type="InterPro" id="IPR050416">
    <property type="entry name" value="FAD-linked_Oxidoreductase"/>
</dbReference>
<dbReference type="PANTHER" id="PTHR42973:SF39">
    <property type="entry name" value="FAD-BINDING PCMH-TYPE DOMAIN-CONTAINING PROTEIN"/>
    <property type="match status" value="1"/>
</dbReference>
<evidence type="ECO:0000256" key="6">
    <source>
        <dbReference type="SAM" id="MobiDB-lite"/>
    </source>
</evidence>
<keyword evidence="5" id="KW-0560">Oxidoreductase</keyword>
<sequence>MDMAADQAQIDELRRQLSGTLLVSGQAGFQQALKIDNGRVQLQPSLVVQANSTRDIVLTLQFAQRHGLRLTVKGGGHSATGYCLNDDGLVLDMSLMRAISLDRDTRRVFVQMGARWHDVYVYLINSGTGLIPIGGGCPTVGIAGFMQGGGYSFVSRSYGMSIDNLVSLTLVTVDGQVRKLDADCQDPTDRDLFWACRGGGGGNWGVVVDMTLQVHAPATDTMLTGQIRFLPDRAQDVLGFYNQWVETLPDEMAVYGIWGMSPSPSDPTVKIQTFGFTVIYNGNATTGASLLAPLLEKGPLTVSLNAITLPDFELLNGASTLVDNRSAYICSGMMMPGAFTPDAIAVFERYMASVPSTDSFIVWTHAGGKVSQVADDATAFAHRGARFVPEVKSIWTNASDARANVEWAHAFFTDLQPHFVGAYVNYIDPLLADWANRYYLGNYPRLLDVKRACDPDGFMDFQQGVGSAFEPDQSQPLDLAPLNRSFVD</sequence>
<evidence type="ECO:0000256" key="3">
    <source>
        <dbReference type="ARBA" id="ARBA00022630"/>
    </source>
</evidence>
<dbReference type="AlphaFoldDB" id="A0A3M8SU60"/>
<dbReference type="PROSITE" id="PS00862">
    <property type="entry name" value="OX2_COVAL_FAD"/>
    <property type="match status" value="1"/>
</dbReference>
<dbReference type="InterPro" id="IPR016167">
    <property type="entry name" value="FAD-bd_PCMH_sub1"/>
</dbReference>
<keyword evidence="9" id="KW-1185">Reference proteome</keyword>
<protein>
    <submittedName>
        <fullName evidence="8">FAD-binding oxidoreductase</fullName>
    </submittedName>
</protein>
<dbReference type="InterPro" id="IPR036318">
    <property type="entry name" value="FAD-bd_PCMH-like_sf"/>
</dbReference>
<evidence type="ECO:0000259" key="7">
    <source>
        <dbReference type="PROSITE" id="PS51387"/>
    </source>
</evidence>
<comment type="caution">
    <text evidence="8">The sequence shown here is derived from an EMBL/GenBank/DDBJ whole genome shotgun (WGS) entry which is preliminary data.</text>
</comment>
<dbReference type="Proteomes" id="UP000267049">
    <property type="component" value="Unassembled WGS sequence"/>
</dbReference>
<dbReference type="InterPro" id="IPR016166">
    <property type="entry name" value="FAD-bd_PCMH"/>
</dbReference>
<dbReference type="Pfam" id="PF01565">
    <property type="entry name" value="FAD_binding_4"/>
    <property type="match status" value="1"/>
</dbReference>
<evidence type="ECO:0000256" key="4">
    <source>
        <dbReference type="ARBA" id="ARBA00022827"/>
    </source>
</evidence>
<keyword evidence="3" id="KW-0285">Flavoprotein</keyword>
<dbReference type="EMBL" id="RIBS01000009">
    <property type="protein sequence ID" value="RNF82272.1"/>
    <property type="molecule type" value="Genomic_DNA"/>
</dbReference>
<evidence type="ECO:0000313" key="8">
    <source>
        <dbReference type="EMBL" id="RNF82272.1"/>
    </source>
</evidence>
<dbReference type="InterPro" id="IPR016169">
    <property type="entry name" value="FAD-bd_PCMH_sub2"/>
</dbReference>
<dbReference type="InterPro" id="IPR006094">
    <property type="entry name" value="Oxid_FAD_bind_N"/>
</dbReference>
<feature type="domain" description="FAD-binding PCMH-type" evidence="7">
    <location>
        <begin position="40"/>
        <end position="217"/>
    </location>
</feature>
<dbReference type="OrthoDB" id="9775082at2"/>
<feature type="region of interest" description="Disordered" evidence="6">
    <location>
        <begin position="468"/>
        <end position="488"/>
    </location>
</feature>
<evidence type="ECO:0000256" key="2">
    <source>
        <dbReference type="ARBA" id="ARBA00005466"/>
    </source>
</evidence>
<dbReference type="SUPFAM" id="SSF56176">
    <property type="entry name" value="FAD-binding/transporter-associated domain-like"/>
    <property type="match status" value="1"/>
</dbReference>
<dbReference type="Gene3D" id="3.30.43.10">
    <property type="entry name" value="Uridine Diphospho-n-acetylenolpyruvylglucosamine Reductase, domain 2"/>
    <property type="match status" value="1"/>
</dbReference>
<keyword evidence="4" id="KW-0274">FAD</keyword>
<dbReference type="Gene3D" id="3.30.465.10">
    <property type="match status" value="1"/>
</dbReference>
<reference evidence="8 9" key="1">
    <citation type="submission" date="2018-11" db="EMBL/GenBank/DDBJ databases">
        <title>Lysobacter cryohumiis sp. nov., isolated from soil in the Tianshan Mountains, Xinjiang, China.</title>
        <authorList>
            <person name="Luo Y."/>
            <person name="Sheng H."/>
        </authorList>
    </citation>
    <scope>NUCLEOTIDE SEQUENCE [LARGE SCALE GENOMIC DNA]</scope>
    <source>
        <strain evidence="8 9">ZS60</strain>
    </source>
</reference>
<dbReference type="PANTHER" id="PTHR42973">
    <property type="entry name" value="BINDING OXIDOREDUCTASE, PUTATIVE (AFU_ORTHOLOGUE AFUA_1G17690)-RELATED"/>
    <property type="match status" value="1"/>
</dbReference>
<accession>A0A3M8SU60</accession>
<comment type="cofactor">
    <cofactor evidence="1">
        <name>FAD</name>
        <dbReference type="ChEBI" id="CHEBI:57692"/>
    </cofactor>
</comment>
<evidence type="ECO:0000313" key="9">
    <source>
        <dbReference type="Proteomes" id="UP000267049"/>
    </source>
</evidence>
<proteinExistence type="inferred from homology"/>
<dbReference type="Pfam" id="PF08031">
    <property type="entry name" value="BBE"/>
    <property type="match status" value="1"/>
</dbReference>
<gene>
    <name evidence="8" type="ORF">EER27_15285</name>
</gene>
<organism evidence="8 9">
    <name type="scientific">Montanilutibacter psychrotolerans</name>
    <dbReference type="NCBI Taxonomy" id="1327343"/>
    <lineage>
        <taxon>Bacteria</taxon>
        <taxon>Pseudomonadati</taxon>
        <taxon>Pseudomonadota</taxon>
        <taxon>Gammaproteobacteria</taxon>
        <taxon>Lysobacterales</taxon>
        <taxon>Lysobacteraceae</taxon>
        <taxon>Montanilutibacter</taxon>
    </lineage>
</organism>
<dbReference type="Gene3D" id="3.40.462.20">
    <property type="match status" value="1"/>
</dbReference>
<dbReference type="InterPro" id="IPR012951">
    <property type="entry name" value="BBE"/>
</dbReference>
<name>A0A3M8SU60_9GAMM</name>
<dbReference type="PROSITE" id="PS51387">
    <property type="entry name" value="FAD_PCMH"/>
    <property type="match status" value="1"/>
</dbReference>
<dbReference type="GO" id="GO:0071949">
    <property type="term" value="F:FAD binding"/>
    <property type="evidence" value="ECO:0007669"/>
    <property type="project" value="InterPro"/>
</dbReference>